<dbReference type="Pfam" id="PF00206">
    <property type="entry name" value="Lyase_1"/>
    <property type="match status" value="1"/>
</dbReference>
<evidence type="ECO:0000256" key="5">
    <source>
        <dbReference type="ARBA" id="ARBA00033644"/>
    </source>
</evidence>
<dbReference type="Proteomes" id="UP000504640">
    <property type="component" value="Unplaced"/>
</dbReference>
<evidence type="ECO:0000256" key="7">
    <source>
        <dbReference type="ARBA" id="ARBA00046423"/>
    </source>
</evidence>
<evidence type="ECO:0000259" key="8">
    <source>
        <dbReference type="Pfam" id="PF00206"/>
    </source>
</evidence>
<evidence type="ECO:0000313" key="9">
    <source>
        <dbReference type="Proteomes" id="UP000504640"/>
    </source>
</evidence>
<comment type="function">
    <text evidence="6">Catalyzes the reversible cleavage of L-argininosuccinate to fumarate and L-arginine, an intermediate step reaction in the urea cycle mostly providing for hepatic nitrogen detoxification into excretable urea as well as de novo L-arginine synthesis in nonhepatic tissues. Essential regulator of intracellular and extracellular L-arginine pools. As part of citrulline-nitric oxide cycle, forms tissue-specific multiprotein complexes with argininosuccinate synthase ASS1, transport protein SLC7A1 and nitric oxide synthase NOS1, NOS2 or NOS3, allowing for cell-autonomous L-arginine synthesis while channeling extracellular L-arginine to nitric oxide synthesis pathway.</text>
</comment>
<protein>
    <recommendedName>
        <fullName evidence="3">Argininosuccinate lyase</fullName>
    </recommendedName>
</protein>
<dbReference type="PRINTS" id="PR00145">
    <property type="entry name" value="ARGSUCLYASE"/>
</dbReference>
<gene>
    <name evidence="10" type="primary">LOC116546557</name>
</gene>
<comment type="subunit">
    <text evidence="7">Homotetramer. Forms tissue-specific complexes with ASS1, SLC7A1, HSP90AA1 and nitric oxide synthase NOS1, NOS2 or NOS3; the complex maintenance is independent of ASL catalytic function.</text>
</comment>
<dbReference type="GO" id="GO:0005829">
    <property type="term" value="C:cytosol"/>
    <property type="evidence" value="ECO:0007669"/>
    <property type="project" value="TreeGrafter"/>
</dbReference>
<evidence type="ECO:0000256" key="6">
    <source>
        <dbReference type="ARBA" id="ARBA00045522"/>
    </source>
</evidence>
<dbReference type="GO" id="GO:0042450">
    <property type="term" value="P:L-arginine biosynthetic process via ornithine"/>
    <property type="evidence" value="ECO:0007669"/>
    <property type="project" value="InterPro"/>
</dbReference>
<comment type="pathway">
    <text evidence="1">Nitrogen metabolism; urea cycle; L-arginine and fumarate from (N(omega)-L-arginino)succinate: step 1/1.</text>
</comment>
<name>A0A6J3HG22_SAPAP</name>
<keyword evidence="9" id="KW-1185">Reference proteome</keyword>
<feature type="domain" description="Fumarate lyase N-terminal" evidence="8">
    <location>
        <begin position="27"/>
        <end position="117"/>
    </location>
</feature>
<dbReference type="InterPro" id="IPR009049">
    <property type="entry name" value="Argininosuccinate_lyase"/>
</dbReference>
<evidence type="ECO:0000313" key="10">
    <source>
        <dbReference type="RefSeq" id="XP_032128674.1"/>
    </source>
</evidence>
<sequence length="142" mass="16307">MRTASEHHLKTVTLCLPSPPGAQLIGKTAGKLHMGHSQNDQVVTDLRLWMLQTCSMLLGLLWELIRTIVDRAQEEHDVLFPGYSHLQRAKPLHWSHWILSHTMALTQDSERLLEVWKWIGVLLLWRWVRLQCSEGLMGVAAT</sequence>
<dbReference type="PANTHER" id="PTHR43814">
    <property type="entry name" value="ARGININOSUCCINATE LYASE"/>
    <property type="match status" value="1"/>
</dbReference>
<dbReference type="InterPro" id="IPR008948">
    <property type="entry name" value="L-Aspartase-like"/>
</dbReference>
<dbReference type="GeneID" id="116546557"/>
<accession>A0A6J3HG22</accession>
<dbReference type="Gene3D" id="1.20.200.10">
    <property type="entry name" value="Fumarase/aspartase (Central domain)"/>
    <property type="match status" value="1"/>
</dbReference>
<keyword evidence="4" id="KW-0835">Urea cycle</keyword>
<dbReference type="GO" id="GO:0004056">
    <property type="term" value="F:argininosuccinate lyase activity"/>
    <property type="evidence" value="ECO:0007669"/>
    <property type="project" value="UniProtKB-EC"/>
</dbReference>
<evidence type="ECO:0000256" key="2">
    <source>
        <dbReference type="ARBA" id="ARBA00010755"/>
    </source>
</evidence>
<proteinExistence type="inferred from homology"/>
<comment type="catalytic activity">
    <reaction evidence="5">
        <text>2-(N(omega)-L-arginino)succinate = fumarate + L-arginine</text>
        <dbReference type="Rhea" id="RHEA:24020"/>
        <dbReference type="ChEBI" id="CHEBI:29806"/>
        <dbReference type="ChEBI" id="CHEBI:32682"/>
        <dbReference type="ChEBI" id="CHEBI:57472"/>
        <dbReference type="EC" id="4.3.2.1"/>
    </reaction>
    <physiologicalReaction direction="left-to-right" evidence="5">
        <dbReference type="Rhea" id="RHEA:24021"/>
    </physiologicalReaction>
    <physiologicalReaction direction="right-to-left" evidence="5">
        <dbReference type="Rhea" id="RHEA:24022"/>
    </physiologicalReaction>
</comment>
<dbReference type="UniPathway" id="UPA00158">
    <property type="reaction ID" value="UER00273"/>
</dbReference>
<comment type="similarity">
    <text evidence="2">Belongs to the lyase 1 family. Argininosuccinate lyase subfamily.</text>
</comment>
<dbReference type="FunFam" id="1.20.200.10:FF:000015">
    <property type="entry name" value="argininosuccinate lyase isoform X2"/>
    <property type="match status" value="1"/>
</dbReference>
<evidence type="ECO:0000256" key="4">
    <source>
        <dbReference type="ARBA" id="ARBA00022436"/>
    </source>
</evidence>
<organism evidence="9 10">
    <name type="scientific">Sapajus apella</name>
    <name type="common">Brown-capped capuchin</name>
    <name type="synonym">Cebus apella</name>
    <dbReference type="NCBI Taxonomy" id="9515"/>
    <lineage>
        <taxon>Eukaryota</taxon>
        <taxon>Metazoa</taxon>
        <taxon>Chordata</taxon>
        <taxon>Craniata</taxon>
        <taxon>Vertebrata</taxon>
        <taxon>Euteleostomi</taxon>
        <taxon>Mammalia</taxon>
        <taxon>Eutheria</taxon>
        <taxon>Euarchontoglires</taxon>
        <taxon>Primates</taxon>
        <taxon>Haplorrhini</taxon>
        <taxon>Platyrrhini</taxon>
        <taxon>Cebidae</taxon>
        <taxon>Cebinae</taxon>
        <taxon>Sapajus</taxon>
    </lineage>
</organism>
<evidence type="ECO:0000256" key="1">
    <source>
        <dbReference type="ARBA" id="ARBA00005214"/>
    </source>
</evidence>
<dbReference type="PRINTS" id="PR00149">
    <property type="entry name" value="FUMRATELYASE"/>
</dbReference>
<evidence type="ECO:0000256" key="3">
    <source>
        <dbReference type="ARBA" id="ARBA00019698"/>
    </source>
</evidence>
<dbReference type="InterPro" id="IPR000362">
    <property type="entry name" value="Fumarate_lyase_fam"/>
</dbReference>
<dbReference type="SUPFAM" id="SSF48557">
    <property type="entry name" value="L-aspartase-like"/>
    <property type="match status" value="1"/>
</dbReference>
<dbReference type="PANTHER" id="PTHR43814:SF1">
    <property type="entry name" value="ARGININOSUCCINATE LYASE"/>
    <property type="match status" value="1"/>
</dbReference>
<dbReference type="AlphaFoldDB" id="A0A6J3HG22"/>
<dbReference type="InterPro" id="IPR022761">
    <property type="entry name" value="Fumarate_lyase_N"/>
</dbReference>
<dbReference type="GO" id="GO:0000050">
    <property type="term" value="P:urea cycle"/>
    <property type="evidence" value="ECO:0007669"/>
    <property type="project" value="UniProtKB-UniPathway"/>
</dbReference>
<dbReference type="RefSeq" id="XP_032128674.1">
    <property type="nucleotide sequence ID" value="XM_032272783.1"/>
</dbReference>
<reference evidence="10" key="1">
    <citation type="submission" date="2025-08" db="UniProtKB">
        <authorList>
            <consortium name="RefSeq"/>
        </authorList>
    </citation>
    <scope>IDENTIFICATION</scope>
    <source>
        <tissue evidence="10">Blood</tissue>
    </source>
</reference>